<evidence type="ECO:0000256" key="1">
    <source>
        <dbReference type="SAM" id="Phobius"/>
    </source>
</evidence>
<feature type="transmembrane region" description="Helical" evidence="1">
    <location>
        <begin position="235"/>
        <end position="255"/>
    </location>
</feature>
<feature type="transmembrane region" description="Helical" evidence="1">
    <location>
        <begin position="99"/>
        <end position="116"/>
    </location>
</feature>
<gene>
    <name evidence="2" type="ORF">UFOPK2242_01165</name>
</gene>
<feature type="transmembrane region" description="Helical" evidence="1">
    <location>
        <begin position="262"/>
        <end position="279"/>
    </location>
</feature>
<keyword evidence="1" id="KW-0472">Membrane</keyword>
<keyword evidence="1" id="KW-1133">Transmembrane helix</keyword>
<proteinExistence type="predicted"/>
<organism evidence="2">
    <name type="scientific">freshwater metagenome</name>
    <dbReference type="NCBI Taxonomy" id="449393"/>
    <lineage>
        <taxon>unclassified sequences</taxon>
        <taxon>metagenomes</taxon>
        <taxon>ecological metagenomes</taxon>
    </lineage>
</organism>
<sequence length="326" mass="34562">MYCEQCGALRQEGNAFCVSCGASLAPADRPQGGAQPSFGYGATSTVETQDNPQANPLAVRLATFACWLAFASAAFWLVGVGDRLVYRHGEEFAWYLKNLDWWYCIPLLVTAGMLLARRGTPLIGTGFLVGTSVLLYTTVFDLGINLIEHSSTRYLTGPMSLNLIAAALAVGALGCVSLAVIQGKPKVSLPSAELVIVASLAGAFSALDLVLWAYGNHFWSFDLIYFDGPPMWIQILWTGLAVAIPISLAIGCMLGGRAAASVAIAGATYFGLLTIQTFSDDHRGLSLGFYFGVLACGAFIAMAVIASSIGKREMQPALLDPSLLAR</sequence>
<dbReference type="AlphaFoldDB" id="A0A6J6LUL4"/>
<protein>
    <submittedName>
        <fullName evidence="2">Unannotated protein</fullName>
    </submittedName>
</protein>
<feature type="transmembrane region" description="Helical" evidence="1">
    <location>
        <begin position="285"/>
        <end position="306"/>
    </location>
</feature>
<accession>A0A6J6LUL4</accession>
<dbReference type="EMBL" id="CAEZWM010000157">
    <property type="protein sequence ID" value="CAB4664658.1"/>
    <property type="molecule type" value="Genomic_DNA"/>
</dbReference>
<reference evidence="2" key="1">
    <citation type="submission" date="2020-05" db="EMBL/GenBank/DDBJ databases">
        <authorList>
            <person name="Chiriac C."/>
            <person name="Salcher M."/>
            <person name="Ghai R."/>
            <person name="Kavagutti S V."/>
        </authorList>
    </citation>
    <scope>NUCLEOTIDE SEQUENCE</scope>
</reference>
<name>A0A6J6LUL4_9ZZZZ</name>
<feature type="transmembrane region" description="Helical" evidence="1">
    <location>
        <begin position="193"/>
        <end position="215"/>
    </location>
</feature>
<feature type="transmembrane region" description="Helical" evidence="1">
    <location>
        <begin position="123"/>
        <end position="147"/>
    </location>
</feature>
<feature type="transmembrane region" description="Helical" evidence="1">
    <location>
        <begin position="159"/>
        <end position="181"/>
    </location>
</feature>
<feature type="transmembrane region" description="Helical" evidence="1">
    <location>
        <begin position="57"/>
        <end position="79"/>
    </location>
</feature>
<evidence type="ECO:0000313" key="2">
    <source>
        <dbReference type="EMBL" id="CAB4664658.1"/>
    </source>
</evidence>
<keyword evidence="1" id="KW-0812">Transmembrane</keyword>